<evidence type="ECO:0000313" key="3">
    <source>
        <dbReference type="Proteomes" id="UP000295122"/>
    </source>
</evidence>
<accession>A0A4R7BYX7</accession>
<sequence>MSDGAAHILCPTAPTRASALKRLAAARIPEAADIVLLGDSLAAAWPSDLVAAARPGRRILNLGLPGDRIQNTLWRIGRPDLAHLRPREVVIVLGTNNLSDGDSPAAIAAGLADLVRGLDALWERPALVLSTIPPRGSGPAACEAERQEANSLIARMETGRLRLLRSEPALAAAGDGAFAPDRLHLERGGYEALTAALAGLAD</sequence>
<organism evidence="2 3">
    <name type="scientific">Enterovirga rhinocerotis</name>
    <dbReference type="NCBI Taxonomy" id="1339210"/>
    <lineage>
        <taxon>Bacteria</taxon>
        <taxon>Pseudomonadati</taxon>
        <taxon>Pseudomonadota</taxon>
        <taxon>Alphaproteobacteria</taxon>
        <taxon>Hyphomicrobiales</taxon>
        <taxon>Methylobacteriaceae</taxon>
        <taxon>Enterovirga</taxon>
    </lineage>
</organism>
<keyword evidence="3" id="KW-1185">Reference proteome</keyword>
<reference evidence="2 3" key="1">
    <citation type="submission" date="2019-03" db="EMBL/GenBank/DDBJ databases">
        <title>Genomic Encyclopedia of Type Strains, Phase IV (KMG-IV): sequencing the most valuable type-strain genomes for metagenomic binning, comparative biology and taxonomic classification.</title>
        <authorList>
            <person name="Goeker M."/>
        </authorList>
    </citation>
    <scope>NUCLEOTIDE SEQUENCE [LARGE SCALE GENOMIC DNA]</scope>
    <source>
        <strain evidence="2 3">DSM 25903</strain>
    </source>
</reference>
<feature type="domain" description="SGNH hydrolase-type esterase" evidence="1">
    <location>
        <begin position="38"/>
        <end position="192"/>
    </location>
</feature>
<protein>
    <submittedName>
        <fullName evidence="2">Lysophospholipase L1-like esterase</fullName>
    </submittedName>
</protein>
<dbReference type="EMBL" id="SNZR01000013">
    <property type="protein sequence ID" value="TDR89965.1"/>
    <property type="molecule type" value="Genomic_DNA"/>
</dbReference>
<dbReference type="PANTHER" id="PTHR30383">
    <property type="entry name" value="THIOESTERASE 1/PROTEASE 1/LYSOPHOSPHOLIPASE L1"/>
    <property type="match status" value="1"/>
</dbReference>
<proteinExistence type="predicted"/>
<comment type="caution">
    <text evidence="2">The sequence shown here is derived from an EMBL/GenBank/DDBJ whole genome shotgun (WGS) entry which is preliminary data.</text>
</comment>
<dbReference type="InterPro" id="IPR051532">
    <property type="entry name" value="Ester_Hydrolysis_Enzymes"/>
</dbReference>
<dbReference type="AlphaFoldDB" id="A0A4R7BYX7"/>
<name>A0A4R7BYX7_9HYPH</name>
<evidence type="ECO:0000313" key="2">
    <source>
        <dbReference type="EMBL" id="TDR89965.1"/>
    </source>
</evidence>
<evidence type="ECO:0000259" key="1">
    <source>
        <dbReference type="Pfam" id="PF13472"/>
    </source>
</evidence>
<dbReference type="PANTHER" id="PTHR30383:SF5">
    <property type="entry name" value="SGNH HYDROLASE-TYPE ESTERASE DOMAIN-CONTAINING PROTEIN"/>
    <property type="match status" value="1"/>
</dbReference>
<dbReference type="InterPro" id="IPR013830">
    <property type="entry name" value="SGNH_hydro"/>
</dbReference>
<gene>
    <name evidence="2" type="ORF">EV668_2802</name>
</gene>
<dbReference type="Proteomes" id="UP000295122">
    <property type="component" value="Unassembled WGS sequence"/>
</dbReference>
<dbReference type="SUPFAM" id="SSF52266">
    <property type="entry name" value="SGNH hydrolase"/>
    <property type="match status" value="1"/>
</dbReference>
<dbReference type="OrthoDB" id="9794725at2"/>
<dbReference type="RefSeq" id="WP_133770997.1">
    <property type="nucleotide sequence ID" value="NZ_SNZR01000013.1"/>
</dbReference>
<dbReference type="Pfam" id="PF13472">
    <property type="entry name" value="Lipase_GDSL_2"/>
    <property type="match status" value="1"/>
</dbReference>
<dbReference type="GO" id="GO:0004622">
    <property type="term" value="F:phosphatidylcholine lysophospholipase activity"/>
    <property type="evidence" value="ECO:0007669"/>
    <property type="project" value="TreeGrafter"/>
</dbReference>
<dbReference type="InterPro" id="IPR036514">
    <property type="entry name" value="SGNH_hydro_sf"/>
</dbReference>
<dbReference type="Gene3D" id="3.40.50.1110">
    <property type="entry name" value="SGNH hydrolase"/>
    <property type="match status" value="1"/>
</dbReference>